<dbReference type="PRINTS" id="PR00506">
    <property type="entry name" value="D21N6MTFRASE"/>
</dbReference>
<dbReference type="RefSeq" id="WP_377005147.1">
    <property type="nucleotide sequence ID" value="NZ_JBHSGG010000036.1"/>
</dbReference>
<evidence type="ECO:0000313" key="8">
    <source>
        <dbReference type="Proteomes" id="UP001595892"/>
    </source>
</evidence>
<organism evidence="7 8">
    <name type="scientific">Coralloluteibacterium thermophilum</name>
    <dbReference type="NCBI Taxonomy" id="2707049"/>
    <lineage>
        <taxon>Bacteria</taxon>
        <taxon>Pseudomonadati</taxon>
        <taxon>Pseudomonadota</taxon>
        <taxon>Gammaproteobacteria</taxon>
        <taxon>Lysobacterales</taxon>
        <taxon>Lysobacteraceae</taxon>
        <taxon>Coralloluteibacterium</taxon>
    </lineage>
</organism>
<accession>A0ABV9NNL4</accession>
<comment type="caution">
    <text evidence="7">The sequence shown here is derived from an EMBL/GenBank/DDBJ whole genome shotgun (WGS) entry which is preliminary data.</text>
</comment>
<evidence type="ECO:0000256" key="4">
    <source>
        <dbReference type="ARBA" id="ARBA00022679"/>
    </source>
</evidence>
<proteinExistence type="inferred from homology"/>
<gene>
    <name evidence="7" type="ORF">ACFO3Q_12950</name>
</gene>
<evidence type="ECO:0000256" key="6">
    <source>
        <dbReference type="ARBA" id="ARBA00047942"/>
    </source>
</evidence>
<dbReference type="InterPro" id="IPR002295">
    <property type="entry name" value="N4/N6-MTase_EcoPI_Mod-like"/>
</dbReference>
<keyword evidence="3" id="KW-0489">Methyltransferase</keyword>
<dbReference type="PROSITE" id="PS00092">
    <property type="entry name" value="N6_MTASE"/>
    <property type="match status" value="1"/>
</dbReference>
<evidence type="ECO:0000313" key="7">
    <source>
        <dbReference type="EMBL" id="MFC4729075.1"/>
    </source>
</evidence>
<comment type="catalytic activity">
    <reaction evidence="6">
        <text>a 2'-deoxyadenosine in DNA + S-adenosyl-L-methionine = an N(6)-methyl-2'-deoxyadenosine in DNA + S-adenosyl-L-homocysteine + H(+)</text>
        <dbReference type="Rhea" id="RHEA:15197"/>
        <dbReference type="Rhea" id="RHEA-COMP:12418"/>
        <dbReference type="Rhea" id="RHEA-COMP:12419"/>
        <dbReference type="ChEBI" id="CHEBI:15378"/>
        <dbReference type="ChEBI" id="CHEBI:57856"/>
        <dbReference type="ChEBI" id="CHEBI:59789"/>
        <dbReference type="ChEBI" id="CHEBI:90615"/>
        <dbReference type="ChEBI" id="CHEBI:90616"/>
        <dbReference type="EC" id="2.1.1.72"/>
    </reaction>
</comment>
<reference evidence="8" key="1">
    <citation type="journal article" date="2019" name="Int. J. Syst. Evol. Microbiol.">
        <title>The Global Catalogue of Microorganisms (GCM) 10K type strain sequencing project: providing services to taxonomists for standard genome sequencing and annotation.</title>
        <authorList>
            <consortium name="The Broad Institute Genomics Platform"/>
            <consortium name="The Broad Institute Genome Sequencing Center for Infectious Disease"/>
            <person name="Wu L."/>
            <person name="Ma J."/>
        </authorList>
    </citation>
    <scope>NUCLEOTIDE SEQUENCE [LARGE SCALE GENOMIC DNA]</scope>
    <source>
        <strain evidence="8">CGMCC 1.13574</strain>
    </source>
</reference>
<dbReference type="EMBL" id="JBHSGG010000036">
    <property type="protein sequence ID" value="MFC4729075.1"/>
    <property type="molecule type" value="Genomic_DNA"/>
</dbReference>
<protein>
    <recommendedName>
        <fullName evidence="2">site-specific DNA-methyltransferase (adenine-specific)</fullName>
        <ecNumber evidence="2">2.1.1.72</ecNumber>
    </recommendedName>
</protein>
<dbReference type="EC" id="2.1.1.72" evidence="2"/>
<evidence type="ECO:0000256" key="5">
    <source>
        <dbReference type="ARBA" id="ARBA00022691"/>
    </source>
</evidence>
<keyword evidence="4" id="KW-0808">Transferase</keyword>
<sequence length="207" mass="23121">MAAVTLIHGDAADYGRACDMILTDPPYEMSGAELARIIGKFDAPHLILITTMRQLLDFMPRTEWRLAFDFVIDGVMPKKSKNYMQPHYLHQTGVYLTQPGVKSAFDRRRRMRSDAFEANGYWPTIFHAPRDNVQAHGHAKNAQAVTDLLGSFNVRSVCDPFAGSGATAIAAYDLGIPCTLIERDVETFNALKVTCRFMSAYGLEIIE</sequence>
<evidence type="ECO:0000256" key="3">
    <source>
        <dbReference type="ARBA" id="ARBA00022603"/>
    </source>
</evidence>
<dbReference type="InterPro" id="IPR002052">
    <property type="entry name" value="DNA_methylase_N6_adenine_CS"/>
</dbReference>
<dbReference type="Proteomes" id="UP001595892">
    <property type="component" value="Unassembled WGS sequence"/>
</dbReference>
<keyword evidence="8" id="KW-1185">Reference proteome</keyword>
<dbReference type="Gene3D" id="3.40.50.150">
    <property type="entry name" value="Vaccinia Virus protein VP39"/>
    <property type="match status" value="1"/>
</dbReference>
<comment type="similarity">
    <text evidence="1">Belongs to the N(4)/N(6)-methyltransferase family.</text>
</comment>
<evidence type="ECO:0000256" key="1">
    <source>
        <dbReference type="ARBA" id="ARBA00006594"/>
    </source>
</evidence>
<dbReference type="SUPFAM" id="SSF53335">
    <property type="entry name" value="S-adenosyl-L-methionine-dependent methyltransferases"/>
    <property type="match status" value="1"/>
</dbReference>
<keyword evidence="5" id="KW-0949">S-adenosyl-L-methionine</keyword>
<evidence type="ECO:0000256" key="2">
    <source>
        <dbReference type="ARBA" id="ARBA00011900"/>
    </source>
</evidence>
<dbReference type="InterPro" id="IPR029063">
    <property type="entry name" value="SAM-dependent_MTases_sf"/>
</dbReference>
<name>A0ABV9NNL4_9GAMM</name>